<dbReference type="AlphaFoldDB" id="A0A547Q089"/>
<protein>
    <submittedName>
        <fullName evidence="2">Uncharacterized protein</fullName>
    </submittedName>
</protein>
<name>A0A547Q089_9RHOB</name>
<dbReference type="Proteomes" id="UP000318590">
    <property type="component" value="Unassembled WGS sequence"/>
</dbReference>
<keyword evidence="3" id="KW-1185">Reference proteome</keyword>
<keyword evidence="1" id="KW-0472">Membrane</keyword>
<sequence>MPRLILIALIAFLGAVVLSGVIRHVSPAARQAGTGLRTLTRAGDPPMQRLSYLLLVALIVYAAIWGGG</sequence>
<dbReference type="EMBL" id="VFSV01000015">
    <property type="protein sequence ID" value="TRD19803.1"/>
    <property type="molecule type" value="Genomic_DNA"/>
</dbReference>
<evidence type="ECO:0000313" key="3">
    <source>
        <dbReference type="Proteomes" id="UP000318590"/>
    </source>
</evidence>
<comment type="caution">
    <text evidence="2">The sequence shown here is derived from an EMBL/GenBank/DDBJ whole genome shotgun (WGS) entry which is preliminary data.</text>
</comment>
<proteinExistence type="predicted"/>
<reference evidence="2 3" key="1">
    <citation type="submission" date="2019-06" db="EMBL/GenBank/DDBJ databases">
        <title>Paenimaribius caenipelagi gen. nov., sp. nov., isolated from a tidal flat.</title>
        <authorList>
            <person name="Yoon J.-H."/>
        </authorList>
    </citation>
    <scope>NUCLEOTIDE SEQUENCE [LARGE SCALE GENOMIC DNA]</scope>
    <source>
        <strain evidence="2 3">JBTF-M29</strain>
    </source>
</reference>
<accession>A0A547Q089</accession>
<gene>
    <name evidence="2" type="ORF">FEV53_10175</name>
</gene>
<dbReference type="RefSeq" id="WP_142834713.1">
    <property type="nucleotide sequence ID" value="NZ_VFSV01000015.1"/>
</dbReference>
<feature type="transmembrane region" description="Helical" evidence="1">
    <location>
        <begin position="50"/>
        <end position="67"/>
    </location>
</feature>
<evidence type="ECO:0000256" key="1">
    <source>
        <dbReference type="SAM" id="Phobius"/>
    </source>
</evidence>
<organism evidence="2 3">
    <name type="scientific">Palleronia caenipelagi</name>
    <dbReference type="NCBI Taxonomy" id="2489174"/>
    <lineage>
        <taxon>Bacteria</taxon>
        <taxon>Pseudomonadati</taxon>
        <taxon>Pseudomonadota</taxon>
        <taxon>Alphaproteobacteria</taxon>
        <taxon>Rhodobacterales</taxon>
        <taxon>Roseobacteraceae</taxon>
        <taxon>Palleronia</taxon>
    </lineage>
</organism>
<evidence type="ECO:0000313" key="2">
    <source>
        <dbReference type="EMBL" id="TRD19803.1"/>
    </source>
</evidence>
<keyword evidence="1" id="KW-0812">Transmembrane</keyword>
<keyword evidence="1" id="KW-1133">Transmembrane helix</keyword>